<sequence length="304" mass="32253">MPFRKIFFFILFSLVFSSSAHAFDGYVQQFDGERSIAWGSGDIIVTGEVETPDGDEVEPPTPLAVRKAASRARKLMLDMIMAIRIDGRQTVSAHLSDNEDLAAQLRGLVHNSLFEGPDMFRDIRSVKVSESLRGKLAELILPKTVQFQSSIPPRLSTATGPAFQIGETPEAVGNAGGFTGVIVDARGLKITPCLLPVIYGEDGLGAYGAFLVARADAVDVGVAAYATTANPAALVERVGGHPLVVRAVRTYGSWQTDLIIPTQAATLVRTVMQSGHARKGGVVIVVSPPPAPEKSVVEGGDSDA</sequence>
<keyword evidence="1" id="KW-0732">Signal</keyword>
<feature type="signal peptide" evidence="1">
    <location>
        <begin position="1"/>
        <end position="22"/>
    </location>
</feature>
<evidence type="ECO:0000313" key="3">
    <source>
        <dbReference type="Proteomes" id="UP001061361"/>
    </source>
</evidence>
<protein>
    <recommendedName>
        <fullName evidence="4">LPP20 lipoprotein</fullName>
    </recommendedName>
</protein>
<dbReference type="Proteomes" id="UP001061361">
    <property type="component" value="Chromosome"/>
</dbReference>
<organism evidence="2 3">
    <name type="scientific">Pseudodesulfovibrio portus</name>
    <dbReference type="NCBI Taxonomy" id="231439"/>
    <lineage>
        <taxon>Bacteria</taxon>
        <taxon>Pseudomonadati</taxon>
        <taxon>Thermodesulfobacteriota</taxon>
        <taxon>Desulfovibrionia</taxon>
        <taxon>Desulfovibrionales</taxon>
        <taxon>Desulfovibrionaceae</taxon>
    </lineage>
</organism>
<evidence type="ECO:0008006" key="4">
    <source>
        <dbReference type="Google" id="ProtNLM"/>
    </source>
</evidence>
<evidence type="ECO:0000256" key="1">
    <source>
        <dbReference type="SAM" id="SignalP"/>
    </source>
</evidence>
<name>A0ABN6RNW1_9BACT</name>
<gene>
    <name evidence="2" type="ORF">JCM14722_00620</name>
</gene>
<proteinExistence type="predicted"/>
<dbReference type="RefSeq" id="WP_264982592.1">
    <property type="nucleotide sequence ID" value="NZ_AP026708.1"/>
</dbReference>
<reference evidence="2" key="1">
    <citation type="submission" date="2022-08" db="EMBL/GenBank/DDBJ databases">
        <title>Genome Sequence of the sulphate-reducing bacterium, Pseudodesulfovibrio portus JCM14722.</title>
        <authorList>
            <person name="Kondo R."/>
            <person name="Kataoka T."/>
        </authorList>
    </citation>
    <scope>NUCLEOTIDE SEQUENCE</scope>
    <source>
        <strain evidence="2">JCM 14722</strain>
    </source>
</reference>
<dbReference type="EMBL" id="AP026708">
    <property type="protein sequence ID" value="BDQ32520.1"/>
    <property type="molecule type" value="Genomic_DNA"/>
</dbReference>
<evidence type="ECO:0000313" key="2">
    <source>
        <dbReference type="EMBL" id="BDQ32520.1"/>
    </source>
</evidence>
<keyword evidence="3" id="KW-1185">Reference proteome</keyword>
<accession>A0ABN6RNW1</accession>
<feature type="chain" id="PRO_5045119141" description="LPP20 lipoprotein" evidence="1">
    <location>
        <begin position="23"/>
        <end position="304"/>
    </location>
</feature>